<proteinExistence type="predicted"/>
<sequence>MAIRREAPDGPPGCLIVMQILITLNLGAVCWLISLMQQQAKPKDQEIPVLDMLVNSDSSSSAFSFFPPG</sequence>
<feature type="transmembrane region" description="Helical" evidence="1">
    <location>
        <begin position="15"/>
        <end position="35"/>
    </location>
</feature>
<reference evidence="3" key="1">
    <citation type="journal article" date="2017" name="Nat. Microbiol.">
        <title>Global analysis of biosynthetic gene clusters reveals vast potential of secondary metabolite production in Penicillium species.</title>
        <authorList>
            <person name="Nielsen J.C."/>
            <person name="Grijseels S."/>
            <person name="Prigent S."/>
            <person name="Ji B."/>
            <person name="Dainat J."/>
            <person name="Nielsen K.F."/>
            <person name="Frisvad J.C."/>
            <person name="Workman M."/>
            <person name="Nielsen J."/>
        </authorList>
    </citation>
    <scope>NUCLEOTIDE SEQUENCE [LARGE SCALE GENOMIC DNA]</scope>
    <source>
        <strain evidence="3">IBT 31811</strain>
    </source>
</reference>
<evidence type="ECO:0000313" key="2">
    <source>
        <dbReference type="EMBL" id="OQD83067.1"/>
    </source>
</evidence>
<evidence type="ECO:0000313" key="3">
    <source>
        <dbReference type="Proteomes" id="UP000191672"/>
    </source>
</evidence>
<evidence type="ECO:0000256" key="1">
    <source>
        <dbReference type="SAM" id="Phobius"/>
    </source>
</evidence>
<keyword evidence="1" id="KW-0472">Membrane</keyword>
<dbReference type="AlphaFoldDB" id="A0A1V6Q1Y6"/>
<dbReference type="EMBL" id="MDYN01000018">
    <property type="protein sequence ID" value="OQD83067.1"/>
    <property type="molecule type" value="Genomic_DNA"/>
</dbReference>
<keyword evidence="1" id="KW-0812">Transmembrane</keyword>
<protein>
    <submittedName>
        <fullName evidence="2">Uncharacterized protein</fullName>
    </submittedName>
</protein>
<name>A0A1V6Q1Y6_9EURO</name>
<keyword evidence="1" id="KW-1133">Transmembrane helix</keyword>
<keyword evidence="3" id="KW-1185">Reference proteome</keyword>
<gene>
    <name evidence="2" type="ORF">PENANT_c018G11810</name>
</gene>
<accession>A0A1V6Q1Y6</accession>
<organism evidence="2 3">
    <name type="scientific">Penicillium antarcticum</name>
    <dbReference type="NCBI Taxonomy" id="416450"/>
    <lineage>
        <taxon>Eukaryota</taxon>
        <taxon>Fungi</taxon>
        <taxon>Dikarya</taxon>
        <taxon>Ascomycota</taxon>
        <taxon>Pezizomycotina</taxon>
        <taxon>Eurotiomycetes</taxon>
        <taxon>Eurotiomycetidae</taxon>
        <taxon>Eurotiales</taxon>
        <taxon>Aspergillaceae</taxon>
        <taxon>Penicillium</taxon>
    </lineage>
</organism>
<dbReference type="Proteomes" id="UP000191672">
    <property type="component" value="Unassembled WGS sequence"/>
</dbReference>
<comment type="caution">
    <text evidence="2">The sequence shown here is derived from an EMBL/GenBank/DDBJ whole genome shotgun (WGS) entry which is preliminary data.</text>
</comment>